<evidence type="ECO:0000256" key="1">
    <source>
        <dbReference type="SAM" id="MobiDB-lite"/>
    </source>
</evidence>
<keyword evidence="2" id="KW-0732">Signal</keyword>
<feature type="compositionally biased region" description="Basic and acidic residues" evidence="1">
    <location>
        <begin position="96"/>
        <end position="119"/>
    </location>
</feature>
<comment type="caution">
    <text evidence="3">The sequence shown here is derived from an EMBL/GenBank/DDBJ whole genome shotgun (WGS) entry which is preliminary data.</text>
</comment>
<evidence type="ECO:0000313" key="3">
    <source>
        <dbReference type="EMBL" id="NGM19335.1"/>
    </source>
</evidence>
<accession>A0A6M1LG96</accession>
<dbReference type="AlphaFoldDB" id="A0A6M1LG96"/>
<reference evidence="3 4" key="1">
    <citation type="submission" date="2020-02" db="EMBL/GenBank/DDBJ databases">
        <authorList>
            <person name="Kim H.M."/>
            <person name="Jeon C.O."/>
        </authorList>
    </citation>
    <scope>NUCLEOTIDE SEQUENCE [LARGE SCALE GENOMIC DNA]</scope>
    <source>
        <strain evidence="3 4">PeD5</strain>
    </source>
</reference>
<evidence type="ECO:0008006" key="5">
    <source>
        <dbReference type="Google" id="ProtNLM"/>
    </source>
</evidence>
<protein>
    <recommendedName>
        <fullName evidence="5">Translation initiation factor IF-2</fullName>
    </recommendedName>
</protein>
<dbReference type="RefSeq" id="WP_164693164.1">
    <property type="nucleotide sequence ID" value="NZ_JAAIKB010000001.1"/>
</dbReference>
<dbReference type="EMBL" id="JAAIKB010000001">
    <property type="protein sequence ID" value="NGM19335.1"/>
    <property type="molecule type" value="Genomic_DNA"/>
</dbReference>
<sequence>MTMRVILAVALLAPGLAMAQSAPLTGPNAAALHGQSPAARQSLTAPVAPPAAQAPGTPRRQAATGTRPRVRNTSPLGTVNPRTATGPQGGRTSSSEVRHEAQVNEAMRRQREAQRRAAEAQDGVRLGR</sequence>
<evidence type="ECO:0000313" key="4">
    <source>
        <dbReference type="Proteomes" id="UP000475385"/>
    </source>
</evidence>
<gene>
    <name evidence="3" type="ORF">G3576_04860</name>
</gene>
<name>A0A6M1LG96_9PROT</name>
<reference evidence="3 4" key="2">
    <citation type="submission" date="2020-03" db="EMBL/GenBank/DDBJ databases">
        <title>Roseomonas stagni sp. nov., isolated from pond water in Japan.</title>
        <authorList>
            <person name="Furuhata K."/>
            <person name="Miyamoto H."/>
            <person name="Goto K."/>
        </authorList>
    </citation>
    <scope>NUCLEOTIDE SEQUENCE [LARGE SCALE GENOMIC DNA]</scope>
    <source>
        <strain evidence="3 4">PeD5</strain>
    </source>
</reference>
<feature type="compositionally biased region" description="Polar residues" evidence="1">
    <location>
        <begin position="71"/>
        <end position="95"/>
    </location>
</feature>
<organism evidence="3 4">
    <name type="scientific">Falsiroseomonas algicola</name>
    <dbReference type="NCBI Taxonomy" id="2716930"/>
    <lineage>
        <taxon>Bacteria</taxon>
        <taxon>Pseudomonadati</taxon>
        <taxon>Pseudomonadota</taxon>
        <taxon>Alphaproteobacteria</taxon>
        <taxon>Acetobacterales</taxon>
        <taxon>Roseomonadaceae</taxon>
        <taxon>Falsiroseomonas</taxon>
    </lineage>
</organism>
<evidence type="ECO:0000256" key="2">
    <source>
        <dbReference type="SAM" id="SignalP"/>
    </source>
</evidence>
<feature type="compositionally biased region" description="Low complexity" evidence="1">
    <location>
        <begin position="44"/>
        <end position="63"/>
    </location>
</feature>
<keyword evidence="4" id="KW-1185">Reference proteome</keyword>
<dbReference type="Proteomes" id="UP000475385">
    <property type="component" value="Unassembled WGS sequence"/>
</dbReference>
<proteinExistence type="predicted"/>
<feature type="chain" id="PRO_5026930337" description="Translation initiation factor IF-2" evidence="2">
    <location>
        <begin position="20"/>
        <end position="128"/>
    </location>
</feature>
<feature type="region of interest" description="Disordered" evidence="1">
    <location>
        <begin position="26"/>
        <end position="128"/>
    </location>
</feature>
<feature type="signal peptide" evidence="2">
    <location>
        <begin position="1"/>
        <end position="19"/>
    </location>
</feature>